<dbReference type="Pfam" id="PF00330">
    <property type="entry name" value="Aconitase"/>
    <property type="match status" value="1"/>
</dbReference>
<dbReference type="GO" id="GO:0003994">
    <property type="term" value="F:aconitate hydratase activity"/>
    <property type="evidence" value="ECO:0007669"/>
    <property type="project" value="UniProtKB-EC"/>
</dbReference>
<comment type="caution">
    <text evidence="6">The sequence shown here is derived from an EMBL/GenBank/DDBJ whole genome shotgun (WGS) entry which is preliminary data.</text>
</comment>
<dbReference type="Pfam" id="PF00694">
    <property type="entry name" value="Aconitase_C"/>
    <property type="match status" value="1"/>
</dbReference>
<keyword evidence="3" id="KW-0411">Iron-sulfur</keyword>
<dbReference type="Proteomes" id="UP000004310">
    <property type="component" value="Unassembled WGS sequence"/>
</dbReference>
<accession>Q0G5K1</accession>
<dbReference type="PANTHER" id="PTHR43160:SF3">
    <property type="entry name" value="ACONITATE HYDRATASE, MITOCHONDRIAL"/>
    <property type="match status" value="1"/>
</dbReference>
<dbReference type="Gene3D" id="3.30.499.10">
    <property type="entry name" value="Aconitase, domain 3"/>
    <property type="match status" value="2"/>
</dbReference>
<name>Q0G5K1_9HYPH</name>
<dbReference type="InterPro" id="IPR050926">
    <property type="entry name" value="Aconitase/IPM_isomerase"/>
</dbReference>
<dbReference type="Gene3D" id="3.20.19.10">
    <property type="entry name" value="Aconitase, domain 4"/>
    <property type="match status" value="1"/>
</dbReference>
<dbReference type="GO" id="GO:0051539">
    <property type="term" value="F:4 iron, 4 sulfur cluster binding"/>
    <property type="evidence" value="ECO:0007669"/>
    <property type="project" value="TreeGrafter"/>
</dbReference>
<reference evidence="6 7" key="1">
    <citation type="journal article" date="2010" name="J. Bacteriol.">
        <title>Genome sequence of Fulvimarina pelagi HTCC2506T, a Mn(II)-oxidizing alphaproteobacterium possessing an aerobic anoxygenic photosynthetic gene cluster and Xanthorhodopsin.</title>
        <authorList>
            <person name="Kang I."/>
            <person name="Oh H.M."/>
            <person name="Lim S.I."/>
            <person name="Ferriera S."/>
            <person name="Giovannoni S.J."/>
            <person name="Cho J.C."/>
        </authorList>
    </citation>
    <scope>NUCLEOTIDE SEQUENCE [LARGE SCALE GENOMIC DNA]</scope>
    <source>
        <strain evidence="6 7">HTCC2506</strain>
    </source>
</reference>
<feature type="domain" description="Aconitase A/isopropylmalate dehydratase small subunit swivel" evidence="5">
    <location>
        <begin position="516"/>
        <end position="579"/>
    </location>
</feature>
<gene>
    <name evidence="6" type="ORF">FP2506_09476</name>
</gene>
<dbReference type="SUPFAM" id="SSF53732">
    <property type="entry name" value="Aconitase iron-sulfur domain"/>
    <property type="match status" value="1"/>
</dbReference>
<dbReference type="InterPro" id="IPR001030">
    <property type="entry name" value="Acoase/IPM_deHydtase_lsu_aba"/>
</dbReference>
<evidence type="ECO:0000256" key="2">
    <source>
        <dbReference type="ARBA" id="ARBA00023004"/>
    </source>
</evidence>
<dbReference type="HOGENOM" id="CLU_006714_2_3_5"/>
<keyword evidence="2" id="KW-0408">Iron</keyword>
<dbReference type="eggNOG" id="COG1048">
    <property type="taxonomic scope" value="Bacteria"/>
</dbReference>
<dbReference type="GO" id="GO:0005829">
    <property type="term" value="C:cytosol"/>
    <property type="evidence" value="ECO:0007669"/>
    <property type="project" value="TreeGrafter"/>
</dbReference>
<dbReference type="EC" id="4.2.1.3" evidence="6"/>
<evidence type="ECO:0000313" key="6">
    <source>
        <dbReference type="EMBL" id="EAU43063.1"/>
    </source>
</evidence>
<dbReference type="SUPFAM" id="SSF52016">
    <property type="entry name" value="LeuD/IlvD-like"/>
    <property type="match status" value="1"/>
</dbReference>
<dbReference type="PRINTS" id="PR00415">
    <property type="entry name" value="ACONITASE"/>
</dbReference>
<dbReference type="GO" id="GO:0006099">
    <property type="term" value="P:tricarboxylic acid cycle"/>
    <property type="evidence" value="ECO:0007669"/>
    <property type="project" value="TreeGrafter"/>
</dbReference>
<dbReference type="STRING" id="217511.GCA_001463845_00660"/>
<evidence type="ECO:0000259" key="5">
    <source>
        <dbReference type="Pfam" id="PF00694"/>
    </source>
</evidence>
<protein>
    <submittedName>
        <fullName evidence="6">Aconitate hydratase</fullName>
        <ecNumber evidence="6">4.2.1.3</ecNumber>
    </submittedName>
</protein>
<evidence type="ECO:0000313" key="7">
    <source>
        <dbReference type="Proteomes" id="UP000004310"/>
    </source>
</evidence>
<sequence>MEPRPLSDNLATKLLKRHLVSGELKPGTEIALNMEQALLQDVLGTLVMLELEAMGVERVVTNPSVQYIDHGLVQSDEIAADSHLFLKSACERFGVIYSGPGNGISHPVHMERFGVPGASLIGSDSHTVAAGSLGMLAIGAGGVEVALAMAGEPFYISCPKVFGVELTGKLPDWVSAKDVVLEMLRRHGTSGGTNCIIEYYGDGLKHLSAMDRHVIANMGAELGATTSVFPSDEAVERFLKARGRGDDYKPFARDEGCTYDREDRIDLSSLVPLIAKPQSPGNVVPVSEIAGEPVYQSYIGSSANPGYRDFAMVAEIVAGQRAAEGVSLDINPSSRQALQTLVSEGKLGSLIASGARLHQAGCNGCIGMGQAPATGRNSIRTVPRNFPGRSGTREDSVFLASPETCAASALAGVITDPRTLDMAYPQVSEPEEMPMNIAGFVFPDRSQRPELYRTKHTPSLPDFDAFPDRIEVPVLLSLGDDVSTDDIIPAGQILPIWSNVFATADHAFEQVDDTYAERAKAAEAGHAIVARKNYGQGSSRENAALVPRIMGLRVVIAESFARIHWQNLSSFGVLPLVFDGEAPVLKTGDVISIDDVRDQIEAGPQVKATVRREDGSSEELNLRHDLTPRQVEIMELGGVINWIARRRDNSIEKGAA</sequence>
<dbReference type="GO" id="GO:0046872">
    <property type="term" value="F:metal ion binding"/>
    <property type="evidence" value="ECO:0007669"/>
    <property type="project" value="UniProtKB-KW"/>
</dbReference>
<dbReference type="InterPro" id="IPR015928">
    <property type="entry name" value="Aconitase/3IPM_dehydase_swvl"/>
</dbReference>
<feature type="domain" description="Aconitase/3-isopropylmalate dehydratase large subunit alpha/beta/alpha" evidence="4">
    <location>
        <begin position="13"/>
        <end position="412"/>
    </location>
</feature>
<dbReference type="AlphaFoldDB" id="Q0G5K1"/>
<evidence type="ECO:0000256" key="1">
    <source>
        <dbReference type="ARBA" id="ARBA00022723"/>
    </source>
</evidence>
<keyword evidence="7" id="KW-1185">Reference proteome</keyword>
<evidence type="ECO:0000259" key="4">
    <source>
        <dbReference type="Pfam" id="PF00330"/>
    </source>
</evidence>
<dbReference type="NCBIfam" id="NF005558">
    <property type="entry name" value="PRK07229.1"/>
    <property type="match status" value="1"/>
</dbReference>
<dbReference type="InterPro" id="IPR036008">
    <property type="entry name" value="Aconitase_4Fe-4S_dom"/>
</dbReference>
<proteinExistence type="predicted"/>
<keyword evidence="1" id="KW-0479">Metal-binding</keyword>
<evidence type="ECO:0000256" key="3">
    <source>
        <dbReference type="ARBA" id="ARBA00023014"/>
    </source>
</evidence>
<dbReference type="EMBL" id="AATP01000001">
    <property type="protein sequence ID" value="EAU43063.1"/>
    <property type="molecule type" value="Genomic_DNA"/>
</dbReference>
<dbReference type="InterPro" id="IPR000573">
    <property type="entry name" value="AconitaseA/IPMdHydase_ssu_swvl"/>
</dbReference>
<dbReference type="PANTHER" id="PTHR43160">
    <property type="entry name" value="ACONITATE HYDRATASE B"/>
    <property type="match status" value="1"/>
</dbReference>
<keyword evidence="6" id="KW-0456">Lyase</keyword>
<organism evidence="6 7">
    <name type="scientific">Fulvimarina pelagi HTCC2506</name>
    <dbReference type="NCBI Taxonomy" id="314231"/>
    <lineage>
        <taxon>Bacteria</taxon>
        <taxon>Pseudomonadati</taxon>
        <taxon>Pseudomonadota</taxon>
        <taxon>Alphaproteobacteria</taxon>
        <taxon>Hyphomicrobiales</taxon>
        <taxon>Aurantimonadaceae</taxon>
        <taxon>Fulvimarina</taxon>
    </lineage>
</organism>
<dbReference type="InterPro" id="IPR015931">
    <property type="entry name" value="Acnase/IPM_dHydase_lsu_aba_1/3"/>
</dbReference>